<gene>
    <name evidence="3" type="ORF">C453_12211</name>
</gene>
<feature type="region of interest" description="Disordered" evidence="1">
    <location>
        <begin position="199"/>
        <end position="270"/>
    </location>
</feature>
<name>M0HNU8_HALEO</name>
<comment type="caution">
    <text evidence="3">The sequence shown here is derived from an EMBL/GenBank/DDBJ whole genome shotgun (WGS) entry which is preliminary data.</text>
</comment>
<dbReference type="RefSeq" id="WP_008324802.1">
    <property type="nucleotide sequence ID" value="NZ_AOLK01000019.1"/>
</dbReference>
<protein>
    <submittedName>
        <fullName evidence="3">Carbohydrate binding module (Family 6) protein</fullName>
    </submittedName>
</protein>
<keyword evidence="4" id="KW-1185">Reference proteome</keyword>
<dbReference type="AlphaFoldDB" id="M0HNU8"/>
<feature type="region of interest" description="Disordered" evidence="1">
    <location>
        <begin position="71"/>
        <end position="103"/>
    </location>
</feature>
<feature type="compositionally biased region" description="Polar residues" evidence="1">
    <location>
        <begin position="81"/>
        <end position="91"/>
    </location>
</feature>
<feature type="domain" description="Peptidase C-terminal archaeal/bacterial" evidence="2">
    <location>
        <begin position="117"/>
        <end position="184"/>
    </location>
</feature>
<dbReference type="EMBL" id="AOLK01000019">
    <property type="protein sequence ID" value="ELZ84779.1"/>
    <property type="molecule type" value="Genomic_DNA"/>
</dbReference>
<dbReference type="Gene3D" id="2.60.120.380">
    <property type="match status" value="1"/>
</dbReference>
<sequence length="270" mass="27537">MASERQPQTDSDDGDGDRLSFSRRSYLLMAGSAVASAAAAGCLGSDDSASLPQEMRPVQAVFGYGGETMTMTESSSLSGTQPNSLSVASESESNDTRATADPVSMGTAVTGTLDSAEVDWFAFDVTAGQAVNVTLDRVPTSGITSLILYGPGGEYVDLVYVGTDTPATVDIDEAAVSGTYYAQVVDVQQGSGDYELTIADGASSGSGGSDTNNTTTTTTTTSTPTDTTTTTTSTTTTTTATPTTTTTTTSSETEYGSQAYGEYGYGGITQ</sequence>
<dbReference type="PATRIC" id="fig|1230453.4.peg.2414"/>
<evidence type="ECO:0000256" key="1">
    <source>
        <dbReference type="SAM" id="MobiDB-lite"/>
    </source>
</evidence>
<accession>M0HNU8</accession>
<dbReference type="SUPFAM" id="SSF89260">
    <property type="entry name" value="Collagen-binding domain"/>
    <property type="match status" value="1"/>
</dbReference>
<evidence type="ECO:0000259" key="2">
    <source>
        <dbReference type="Pfam" id="PF04151"/>
    </source>
</evidence>
<dbReference type="Pfam" id="PF04151">
    <property type="entry name" value="PPC"/>
    <property type="match status" value="1"/>
</dbReference>
<evidence type="ECO:0000313" key="3">
    <source>
        <dbReference type="EMBL" id="ELZ84779.1"/>
    </source>
</evidence>
<feature type="compositionally biased region" description="Low complexity" evidence="1">
    <location>
        <begin position="71"/>
        <end position="80"/>
    </location>
</feature>
<dbReference type="InterPro" id="IPR006311">
    <property type="entry name" value="TAT_signal"/>
</dbReference>
<dbReference type="Proteomes" id="UP000011612">
    <property type="component" value="Unassembled WGS sequence"/>
</dbReference>
<dbReference type="STRING" id="1230453.C453_12211"/>
<dbReference type="InterPro" id="IPR007280">
    <property type="entry name" value="Peptidase_C_arc/bac"/>
</dbReference>
<evidence type="ECO:0000313" key="4">
    <source>
        <dbReference type="Proteomes" id="UP000011612"/>
    </source>
</evidence>
<reference evidence="3 4" key="1">
    <citation type="journal article" date="2014" name="PLoS Genet.">
        <title>Phylogenetically driven sequencing of extremely halophilic archaea reveals strategies for static and dynamic osmo-response.</title>
        <authorList>
            <person name="Becker E.A."/>
            <person name="Seitzer P.M."/>
            <person name="Tritt A."/>
            <person name="Larsen D."/>
            <person name="Krusor M."/>
            <person name="Yao A.I."/>
            <person name="Wu D."/>
            <person name="Madern D."/>
            <person name="Eisen J.A."/>
            <person name="Darling A.E."/>
            <person name="Facciotti M.T."/>
        </authorList>
    </citation>
    <scope>NUCLEOTIDE SEQUENCE [LARGE SCALE GENOMIC DNA]</scope>
    <source>
        <strain evidence="3 4">ATCC BAA-1513</strain>
    </source>
</reference>
<proteinExistence type="predicted"/>
<dbReference type="PROSITE" id="PS51318">
    <property type="entry name" value="TAT"/>
    <property type="match status" value="1"/>
</dbReference>
<dbReference type="OrthoDB" id="308442at2157"/>
<feature type="compositionally biased region" description="Low complexity" evidence="1">
    <location>
        <begin position="209"/>
        <end position="254"/>
    </location>
</feature>
<organism evidence="3 4">
    <name type="scientific">Haloferax elongans ATCC BAA-1513</name>
    <dbReference type="NCBI Taxonomy" id="1230453"/>
    <lineage>
        <taxon>Archaea</taxon>
        <taxon>Methanobacteriati</taxon>
        <taxon>Methanobacteriota</taxon>
        <taxon>Stenosarchaea group</taxon>
        <taxon>Halobacteria</taxon>
        <taxon>Halobacteriales</taxon>
        <taxon>Haloferacaceae</taxon>
        <taxon>Haloferax</taxon>
    </lineage>
</organism>